<keyword evidence="3" id="KW-0813">Transport</keyword>
<reference evidence="12" key="1">
    <citation type="submission" date="2022-11" db="UniProtKB">
        <authorList>
            <consortium name="WormBaseParasite"/>
        </authorList>
    </citation>
    <scope>IDENTIFICATION</scope>
</reference>
<feature type="domain" description="Neurotransmitter-gated ion-channel transmembrane" evidence="10">
    <location>
        <begin position="557"/>
        <end position="657"/>
    </location>
</feature>
<dbReference type="InterPro" id="IPR038050">
    <property type="entry name" value="Neuro_actylchol_rec"/>
</dbReference>
<dbReference type="PANTHER" id="PTHR18945">
    <property type="entry name" value="NEUROTRANSMITTER GATED ION CHANNEL"/>
    <property type="match status" value="1"/>
</dbReference>
<dbReference type="WBParaSite" id="scaffold8090_cov251.g12725">
    <property type="protein sequence ID" value="scaffold8090_cov251.g12725"/>
    <property type="gene ID" value="scaffold8090_cov251.g12725"/>
</dbReference>
<dbReference type="InterPro" id="IPR006029">
    <property type="entry name" value="Neurotrans-gated_channel_TM"/>
</dbReference>
<evidence type="ECO:0000256" key="9">
    <source>
        <dbReference type="SAM" id="Phobius"/>
    </source>
</evidence>
<dbReference type="Proteomes" id="UP000887561">
    <property type="component" value="Unplaced"/>
</dbReference>
<keyword evidence="9" id="KW-0812">Transmembrane</keyword>
<feature type="transmembrane region" description="Helical" evidence="9">
    <location>
        <begin position="615"/>
        <end position="637"/>
    </location>
</feature>
<keyword evidence="5" id="KW-0406">Ion transport</keyword>
<comment type="subcellular location">
    <subcellularLocation>
        <location evidence="2">Cell membrane</location>
    </subcellularLocation>
    <subcellularLocation>
        <location evidence="1">Membrane</location>
        <topology evidence="1">Multi-pass membrane protein</topology>
    </subcellularLocation>
</comment>
<name>A0A915N407_MELJA</name>
<dbReference type="GO" id="GO:0005886">
    <property type="term" value="C:plasma membrane"/>
    <property type="evidence" value="ECO:0007669"/>
    <property type="project" value="UniProtKB-SubCell"/>
</dbReference>
<feature type="coiled-coil region" evidence="7">
    <location>
        <begin position="293"/>
        <end position="320"/>
    </location>
</feature>
<dbReference type="InterPro" id="IPR006028">
    <property type="entry name" value="GABAA/Glycine_rcpt"/>
</dbReference>
<dbReference type="AlphaFoldDB" id="A0A915N407"/>
<keyword evidence="9" id="KW-0472">Membrane</keyword>
<evidence type="ECO:0000256" key="1">
    <source>
        <dbReference type="ARBA" id="ARBA00004141"/>
    </source>
</evidence>
<dbReference type="CDD" id="cd19049">
    <property type="entry name" value="LGIC_TM_anion"/>
    <property type="match status" value="1"/>
</dbReference>
<dbReference type="Gene3D" id="1.20.58.390">
    <property type="entry name" value="Neurotransmitter-gated ion-channel transmembrane domain"/>
    <property type="match status" value="1"/>
</dbReference>
<evidence type="ECO:0000256" key="2">
    <source>
        <dbReference type="ARBA" id="ARBA00004236"/>
    </source>
</evidence>
<evidence type="ECO:0000313" key="11">
    <source>
        <dbReference type="Proteomes" id="UP000887561"/>
    </source>
</evidence>
<sequence>MGLSTSSKRRTSSKNRQFEARPGMGGLVLEEAAEDKDKEVAKESVLKPVFSQGTIKNDTAEMKKLTYETLNDNTEMMQMKSFEEDMAMKILDSAVNITEDAEELYFDDKEMPRNLSALPEAEGKKVFWIDATFKAVDLNLNISNVPECITWQRYWKAKDNSSNIEKFRLQKIGNQTMGGRSINELVEYEVLEKGDRILSLIPSSVADELFDNQNFEAIGILWQEICGEHERDFFYTSPEDAKAIGVDNDSIICEPFRLINLEKRMTKLIGWNYTFEGKNSENNTNNKNDSKKKIKTRQVVEKKEDKIVKTEEEMEEEIRNRTESATDGLSRKPIELDISDESSRHQRIGLALQGICSDYVPTAIEAFNASEFEGIEIEGPIGVNISALESAGVNLTELAEKLRNDTEVDDILSRTKDMDKQVGGSFILPVGFFDVKEAEFHEVTFLNFLMRIFNDGLVLYETRIKLKPACNLVLCKYPHGMFQLFLIKTIKTIIWPDKQTCELQIKSFAYPLPTVRFEWFSNRKNAIDKNPEVRLPELYIDNYEPAKRDVGFHIAQTYIPTSLALMFSWVGVWLPEEFMEGRIGVAITVLLTLSTESAGAREHLPSVSYLKAIDLWFGFVTGFVFFTLLQTLFVIGFDKRANQLRKWAQKKRRGTLELSREAREDMSERADKYHKIGRYLDNCCRVFYPLSFALFLILYYFMLTEGRQDDCFTTNE</sequence>
<protein>
    <submittedName>
        <fullName evidence="12">Neurotransmitter-gated ion-channel transmembrane domain-containing protein</fullName>
    </submittedName>
</protein>
<dbReference type="PRINTS" id="PR00253">
    <property type="entry name" value="GABAARECEPTR"/>
</dbReference>
<organism evidence="11 12">
    <name type="scientific">Meloidogyne javanica</name>
    <name type="common">Root-knot nematode worm</name>
    <dbReference type="NCBI Taxonomy" id="6303"/>
    <lineage>
        <taxon>Eukaryota</taxon>
        <taxon>Metazoa</taxon>
        <taxon>Ecdysozoa</taxon>
        <taxon>Nematoda</taxon>
        <taxon>Chromadorea</taxon>
        <taxon>Rhabditida</taxon>
        <taxon>Tylenchina</taxon>
        <taxon>Tylenchomorpha</taxon>
        <taxon>Tylenchoidea</taxon>
        <taxon>Meloidogynidae</taxon>
        <taxon>Meloidogyninae</taxon>
        <taxon>Meloidogyne</taxon>
        <taxon>Meloidogyne incognita group</taxon>
    </lineage>
</organism>
<dbReference type="InterPro" id="IPR036719">
    <property type="entry name" value="Neuro-gated_channel_TM_sf"/>
</dbReference>
<dbReference type="InterPro" id="IPR036734">
    <property type="entry name" value="Neur_chan_lig-bd_sf"/>
</dbReference>
<dbReference type="SUPFAM" id="SSF63712">
    <property type="entry name" value="Nicotinic receptor ligand binding domain-like"/>
    <property type="match status" value="1"/>
</dbReference>
<evidence type="ECO:0000313" key="12">
    <source>
        <dbReference type="WBParaSite" id="scaffold8090_cov251.g12725"/>
    </source>
</evidence>
<feature type="region of interest" description="Disordered" evidence="8">
    <location>
        <begin position="1"/>
        <end position="27"/>
    </location>
</feature>
<evidence type="ECO:0000256" key="7">
    <source>
        <dbReference type="SAM" id="Coils"/>
    </source>
</evidence>
<dbReference type="FunFam" id="1.20.58.390:FF:000055">
    <property type="entry name" value="Ligand-Gated ion Channel"/>
    <property type="match status" value="1"/>
</dbReference>
<proteinExistence type="predicted"/>
<keyword evidence="7" id="KW-0175">Coiled coil</keyword>
<keyword evidence="9" id="KW-1133">Transmembrane helix</keyword>
<accession>A0A915N407</accession>
<keyword evidence="11" id="KW-1185">Reference proteome</keyword>
<dbReference type="InterPro" id="IPR006201">
    <property type="entry name" value="Neur_channel"/>
</dbReference>
<evidence type="ECO:0000256" key="4">
    <source>
        <dbReference type="ARBA" id="ARBA00022475"/>
    </source>
</evidence>
<dbReference type="GO" id="GO:0005230">
    <property type="term" value="F:extracellular ligand-gated monoatomic ion channel activity"/>
    <property type="evidence" value="ECO:0007669"/>
    <property type="project" value="InterPro"/>
</dbReference>
<keyword evidence="4" id="KW-1003">Cell membrane</keyword>
<evidence type="ECO:0000256" key="6">
    <source>
        <dbReference type="ARBA" id="ARBA00023303"/>
    </source>
</evidence>
<dbReference type="GO" id="GO:0004888">
    <property type="term" value="F:transmembrane signaling receptor activity"/>
    <property type="evidence" value="ECO:0007669"/>
    <property type="project" value="InterPro"/>
</dbReference>
<evidence type="ECO:0000256" key="3">
    <source>
        <dbReference type="ARBA" id="ARBA00022448"/>
    </source>
</evidence>
<evidence type="ECO:0000259" key="10">
    <source>
        <dbReference type="Pfam" id="PF02932"/>
    </source>
</evidence>
<feature type="transmembrane region" description="Helical" evidence="9">
    <location>
        <begin position="686"/>
        <end position="703"/>
    </location>
</feature>
<evidence type="ECO:0000256" key="8">
    <source>
        <dbReference type="SAM" id="MobiDB-lite"/>
    </source>
</evidence>
<evidence type="ECO:0000256" key="5">
    <source>
        <dbReference type="ARBA" id="ARBA00023065"/>
    </source>
</evidence>
<dbReference type="Gene3D" id="2.70.170.10">
    <property type="entry name" value="Neurotransmitter-gated ion-channel ligand-binding domain"/>
    <property type="match status" value="1"/>
</dbReference>
<dbReference type="Pfam" id="PF02932">
    <property type="entry name" value="Neur_chan_memb"/>
    <property type="match status" value="1"/>
</dbReference>
<keyword evidence="6" id="KW-0407">Ion channel</keyword>
<dbReference type="SUPFAM" id="SSF90112">
    <property type="entry name" value="Neurotransmitter-gated ion-channel transmembrane pore"/>
    <property type="match status" value="1"/>
</dbReference>